<name>A0A2R6PNJ8_9APHY</name>
<feature type="compositionally biased region" description="Acidic residues" evidence="1">
    <location>
        <begin position="488"/>
        <end position="498"/>
    </location>
</feature>
<dbReference type="Pfam" id="PF18758">
    <property type="entry name" value="KDZ"/>
    <property type="match status" value="1"/>
</dbReference>
<gene>
    <name evidence="2" type="ORF">PHLCEN_2v4452</name>
</gene>
<evidence type="ECO:0000313" key="2">
    <source>
        <dbReference type="EMBL" id="PSR94367.1"/>
    </source>
</evidence>
<feature type="region of interest" description="Disordered" evidence="1">
    <location>
        <begin position="461"/>
        <end position="500"/>
    </location>
</feature>
<comment type="caution">
    <text evidence="2">The sequence shown here is derived from an EMBL/GenBank/DDBJ whole genome shotgun (WGS) entry which is preliminary data.</text>
</comment>
<evidence type="ECO:0000313" key="3">
    <source>
        <dbReference type="Proteomes" id="UP000186601"/>
    </source>
</evidence>
<dbReference type="PANTHER" id="PTHR33096:SF1">
    <property type="entry name" value="CXC1-LIKE CYSTEINE CLUSTER ASSOCIATED WITH KDZ TRANSPOSASES DOMAIN-CONTAINING PROTEIN"/>
    <property type="match status" value="1"/>
</dbReference>
<dbReference type="STRING" id="98765.A0A2R6PNJ8"/>
<dbReference type="InterPro" id="IPR040521">
    <property type="entry name" value="KDZ"/>
</dbReference>
<dbReference type="Proteomes" id="UP000186601">
    <property type="component" value="Unassembled WGS sequence"/>
</dbReference>
<keyword evidence="3" id="KW-1185">Reference proteome</keyword>
<reference evidence="2 3" key="1">
    <citation type="submission" date="2018-02" db="EMBL/GenBank/DDBJ databases">
        <title>Genome sequence of the basidiomycete white-rot fungus Phlebia centrifuga.</title>
        <authorList>
            <person name="Granchi Z."/>
            <person name="Peng M."/>
            <person name="de Vries R.P."/>
            <person name="Hilden K."/>
            <person name="Makela M.R."/>
            <person name="Grigoriev I."/>
            <person name="Riley R."/>
        </authorList>
    </citation>
    <scope>NUCLEOTIDE SEQUENCE [LARGE SCALE GENOMIC DNA]</scope>
    <source>
        <strain evidence="2 3">FBCC195</strain>
    </source>
</reference>
<organism evidence="2 3">
    <name type="scientific">Hermanssonia centrifuga</name>
    <dbReference type="NCBI Taxonomy" id="98765"/>
    <lineage>
        <taxon>Eukaryota</taxon>
        <taxon>Fungi</taxon>
        <taxon>Dikarya</taxon>
        <taxon>Basidiomycota</taxon>
        <taxon>Agaricomycotina</taxon>
        <taxon>Agaricomycetes</taxon>
        <taxon>Polyporales</taxon>
        <taxon>Meruliaceae</taxon>
        <taxon>Hermanssonia</taxon>
    </lineage>
</organism>
<proteinExistence type="predicted"/>
<evidence type="ECO:0000256" key="1">
    <source>
        <dbReference type="SAM" id="MobiDB-lite"/>
    </source>
</evidence>
<dbReference type="OrthoDB" id="2689725at2759"/>
<dbReference type="EMBL" id="MLYV02000452">
    <property type="protein sequence ID" value="PSR94367.1"/>
    <property type="molecule type" value="Genomic_DNA"/>
</dbReference>
<accession>A0A2R6PNJ8</accession>
<feature type="compositionally biased region" description="Polar residues" evidence="1">
    <location>
        <begin position="469"/>
        <end position="486"/>
    </location>
</feature>
<sequence length="514" mass="59009">MAKALEVLDADSLCGYDIGCSFESTVTHSTLATTFKEKNARLCVNAFHGYTHCYVCQLQYHPNIIEGAGLEDLETLERVFSASNQLASITRYASAYRRRLFIDAYFKQWDEDKYLNLGTFILNNFTQAMDIIERNTPALEDAKKSLDISNEDMDSWECEEAQFFATLGNEQPYDIRQVVYVELLQDLRDAESKSARVNTRFRAFIPVTGPEFYEKQVSDTRKIETERRHAIDKVDRITRELCELEVELEISPRWTPAHSKYQEIVNFLAERKYRQALDKLQKLVIQRLFELHKLNLAQTGYKMRTHLSKSLQTRCKTIRKAVAAYNAAAAALEPPRPPLEWSKVSHYDFLEEFNLLQDTRNDIRKKRWSEPAVRETIKLRRRLERAQEKIIRCTVEVRRLHTAIRDEASLFQRVLSELQAAKDPLYIAAKDFVDRRLRVNLALLTRVHQVYELSGFTGSQGPGVCLGTTPPTGTNDSIMSPPQRSNESSDEEEDDDVQGDIGGIAEFVGGLTIA</sequence>
<dbReference type="AlphaFoldDB" id="A0A2R6PNJ8"/>
<protein>
    <submittedName>
        <fullName evidence="2">Uncharacterized protein</fullName>
    </submittedName>
</protein>
<dbReference type="PANTHER" id="PTHR33096">
    <property type="entry name" value="CXC2 DOMAIN-CONTAINING PROTEIN"/>
    <property type="match status" value="1"/>
</dbReference>